<dbReference type="EMBL" id="CP115667">
    <property type="protein sequence ID" value="WBW50568.1"/>
    <property type="molecule type" value="Genomic_DNA"/>
</dbReference>
<feature type="transmembrane region" description="Helical" evidence="1">
    <location>
        <begin position="20"/>
        <end position="38"/>
    </location>
</feature>
<evidence type="ECO:0000256" key="1">
    <source>
        <dbReference type="SAM" id="Phobius"/>
    </source>
</evidence>
<evidence type="ECO:0008006" key="4">
    <source>
        <dbReference type="Google" id="ProtNLM"/>
    </source>
</evidence>
<protein>
    <recommendedName>
        <fullName evidence="4">Prepilin-type N-terminal cleavage/methylation domain-containing protein</fullName>
    </recommendedName>
</protein>
<proteinExistence type="predicted"/>
<name>A0ABY7QUV9_9FIRM</name>
<evidence type="ECO:0000313" key="3">
    <source>
        <dbReference type="Proteomes" id="UP001210339"/>
    </source>
</evidence>
<keyword evidence="1" id="KW-1133">Transmembrane helix</keyword>
<reference evidence="2 3" key="1">
    <citation type="submission" date="2023-01" db="EMBL/GenBank/DDBJ databases">
        <authorList>
            <person name="Lee S.H."/>
            <person name="Jung H.S."/>
            <person name="Yun J.U."/>
        </authorList>
    </citation>
    <scope>NUCLEOTIDE SEQUENCE [LARGE SCALE GENOMIC DNA]</scope>
    <source>
        <strain evidence="2 3">CBA3646</strain>
    </source>
</reference>
<keyword evidence="1" id="KW-0812">Transmembrane</keyword>
<dbReference type="Proteomes" id="UP001210339">
    <property type="component" value="Chromosome"/>
</dbReference>
<organism evidence="2 3">
    <name type="scientific">Peptoniphilus equinus</name>
    <dbReference type="NCBI Taxonomy" id="3016343"/>
    <lineage>
        <taxon>Bacteria</taxon>
        <taxon>Bacillati</taxon>
        <taxon>Bacillota</taxon>
        <taxon>Tissierellia</taxon>
        <taxon>Tissierellales</taxon>
        <taxon>Peptoniphilaceae</taxon>
        <taxon>Peptoniphilus</taxon>
    </lineage>
</organism>
<keyword evidence="3" id="KW-1185">Reference proteome</keyword>
<keyword evidence="1" id="KW-0472">Membrane</keyword>
<dbReference type="RefSeq" id="WP_271192093.1">
    <property type="nucleotide sequence ID" value="NZ_CP115667.1"/>
</dbReference>
<sequence length="166" mass="18365">MSSKKLSTPAFTLIELTVSMGLLVLVMSVIGGVLFATLKSSERLAVLDNGQSELYFFERYVRQEVKSAEGVAVIGGRLTLGFDKNENGAYGREVHYHLSGRKLLKSTQKRKDTFGNNVLLDGVAYFTQTLKEGFVTMEVTLENNISRRIEIDVTPLSAQTAQEDIP</sequence>
<evidence type="ECO:0000313" key="2">
    <source>
        <dbReference type="EMBL" id="WBW50568.1"/>
    </source>
</evidence>
<gene>
    <name evidence="2" type="ORF">O6R05_03215</name>
</gene>
<accession>A0ABY7QUV9</accession>